<keyword evidence="2" id="KW-1185">Reference proteome</keyword>
<dbReference type="Proteomes" id="UP000060778">
    <property type="component" value="Chromosome"/>
</dbReference>
<evidence type="ECO:0000313" key="1">
    <source>
        <dbReference type="EMBL" id="ALU11904.1"/>
    </source>
</evidence>
<reference evidence="1 2" key="1">
    <citation type="submission" date="2013-11" db="EMBL/GenBank/DDBJ databases">
        <title>Comparative genomics of Ignicoccus.</title>
        <authorList>
            <person name="Podar M."/>
        </authorList>
    </citation>
    <scope>NUCLEOTIDE SEQUENCE [LARGE SCALE GENOMIC DNA]</scope>
    <source>
        <strain evidence="1 2">DSM 13165</strain>
    </source>
</reference>
<organism evidence="1 2">
    <name type="scientific">Ignicoccus islandicus DSM 13165</name>
    <dbReference type="NCBI Taxonomy" id="940295"/>
    <lineage>
        <taxon>Archaea</taxon>
        <taxon>Thermoproteota</taxon>
        <taxon>Thermoprotei</taxon>
        <taxon>Desulfurococcales</taxon>
        <taxon>Desulfurococcaceae</taxon>
        <taxon>Ignicoccus</taxon>
    </lineage>
</organism>
<sequence>MGKIKRLLLDTLKPLKGLSIIDIAKEIVDMEGLGRVTIKVDEMDVETVTLSIIVEGDDIDFEKLKAALEERGVVIHSIDEVTAEKE</sequence>
<dbReference type="InterPro" id="IPR023129">
    <property type="entry name" value="MTH889-like_dom_sf"/>
</dbReference>
<dbReference type="KEGG" id="iis:EYM_06050"/>
<proteinExistence type="predicted"/>
<dbReference type="Gene3D" id="3.30.70.1340">
    <property type="entry name" value="MTH889-like domain"/>
    <property type="match status" value="1"/>
</dbReference>
<dbReference type="RefSeq" id="WP_075050107.1">
    <property type="nucleotide sequence ID" value="NZ_CP006867.1"/>
</dbReference>
<dbReference type="AlphaFoldDB" id="A0A0U3FR05"/>
<accession>A0A0U3FR05</accession>
<dbReference type="SUPFAM" id="SSF160363">
    <property type="entry name" value="MTH889-like"/>
    <property type="match status" value="1"/>
</dbReference>
<evidence type="ECO:0000313" key="2">
    <source>
        <dbReference type="Proteomes" id="UP000060778"/>
    </source>
</evidence>
<dbReference type="InterPro" id="IPR003831">
    <property type="entry name" value="DUF211"/>
</dbReference>
<gene>
    <name evidence="1" type="ORF">EYM_06050</name>
</gene>
<name>A0A0U3FR05_9CREN</name>
<dbReference type="PANTHER" id="PTHR42240">
    <property type="entry name" value="DUF211 DOMAIN-CONTAINING PROTEIN"/>
    <property type="match status" value="1"/>
</dbReference>
<evidence type="ECO:0008006" key="3">
    <source>
        <dbReference type="Google" id="ProtNLM"/>
    </source>
</evidence>
<dbReference type="GeneID" id="30680589"/>
<dbReference type="STRING" id="940295.EYM_06050"/>
<dbReference type="EMBL" id="CP006867">
    <property type="protein sequence ID" value="ALU11904.1"/>
    <property type="molecule type" value="Genomic_DNA"/>
</dbReference>
<dbReference type="Pfam" id="PF02680">
    <property type="entry name" value="DUF211"/>
    <property type="match status" value="1"/>
</dbReference>
<dbReference type="PANTHER" id="PTHR42240:SF1">
    <property type="entry name" value="DUF211 DOMAIN-CONTAINING PROTEIN"/>
    <property type="match status" value="1"/>
</dbReference>
<protein>
    <recommendedName>
        <fullName evidence="3">DUF211 domain-containing protein</fullName>
    </recommendedName>
</protein>
<dbReference type="OrthoDB" id="201945at2157"/>